<evidence type="ECO:0000313" key="1">
    <source>
        <dbReference type="EMBL" id="MDN4160427.1"/>
    </source>
</evidence>
<keyword evidence="2" id="KW-1185">Reference proteome</keyword>
<dbReference type="Proteomes" id="UP001168537">
    <property type="component" value="Unassembled WGS sequence"/>
</dbReference>
<protein>
    <submittedName>
        <fullName evidence="1">SIR2 family protein</fullName>
    </submittedName>
</protein>
<dbReference type="RefSeq" id="WP_300959282.1">
    <property type="nucleotide sequence ID" value="NZ_JAUHJR010000001.1"/>
</dbReference>
<gene>
    <name evidence="1" type="ORF">QWY29_03605</name>
</gene>
<dbReference type="Pfam" id="PF13289">
    <property type="entry name" value="SIR2_2"/>
    <property type="match status" value="1"/>
</dbReference>
<comment type="caution">
    <text evidence="1">The sequence shown here is derived from an EMBL/GenBank/DDBJ whole genome shotgun (WGS) entry which is preliminary data.</text>
</comment>
<proteinExistence type="predicted"/>
<accession>A0ABT8EQM0</accession>
<organism evidence="1 2">
    <name type="scientific">Nocardioides abyssi</name>
    <dbReference type="NCBI Taxonomy" id="3058370"/>
    <lineage>
        <taxon>Bacteria</taxon>
        <taxon>Bacillati</taxon>
        <taxon>Actinomycetota</taxon>
        <taxon>Actinomycetes</taxon>
        <taxon>Propionibacteriales</taxon>
        <taxon>Nocardioidaceae</taxon>
        <taxon>Nocardioides</taxon>
    </lineage>
</organism>
<reference evidence="1" key="1">
    <citation type="submission" date="2023-06" db="EMBL/GenBank/DDBJ databases">
        <title>Draft genome sequence of Nocardioides sp. SOB72.</title>
        <authorList>
            <person name="Zhang G."/>
        </authorList>
    </citation>
    <scope>NUCLEOTIDE SEQUENCE</scope>
    <source>
        <strain evidence="1">SOB72</strain>
    </source>
</reference>
<name>A0ABT8EQM0_9ACTN</name>
<evidence type="ECO:0000313" key="2">
    <source>
        <dbReference type="Proteomes" id="UP001168537"/>
    </source>
</evidence>
<sequence>MRDSAASFAPVVGAGLAGAAGAPGFQEIISDLSAAAGHQSSGESDPFEVIDLICEKRSEAWVHSRVAGFVESREVQATPVLCSIAKARSGLVLTTNYDTAIETAADAIGRAVVSITIDDFDRALQPPGEELRVLHLHGLASRPDSIVLGPDSYERIASDDRVQLLLRTLAVQYRLVFLGHRLDPHEVHLRRDLSWVAANAPGVPAGQHLLIADRPALDDPATAAFKADLDEAPGITAVIAADPSGAFLATRRTASVIGGPALVDLAHEATPITEVEFDAHYVPLPVAETAEISTPTGMGGHLARTWMHGPTLARDLDDRVSHLILVGAGGNGKSEELRQIARRCAGPALVQALRHLDPDPKWTDAGAQFVARMMSARAGRPGSPRLTLTGLRDEAYTFLLDGLDEVPLARRAETLRLIAEVAAEYPQHRIVIGTRPSANTAALDATFESWTLLPDRTWLMQYADQRAVPMADLDAALPDSGDLTDMIQIPLFAAAAVSRVDAGDPLPETALELVMDLADRGITDDLRIGSDPAQVRTWLNRLALCMLLSDTTEIEQSDLAHLGLSQGLSNFPSQDDLALLASRALLTDVEGSISFPVNVIREARAAHALLAAGADGLDLLRRFVLIELPVTDAKAPVRAVRPEWTNTLALLVPLAPLNWCEEIAEFDPVMVARGTPVTADPARREAAIRTIWDHTLRRGVWLESRRGGDGVADVEALRRLLAAGTPPGFAAELFALTSDADRIRRGNAIRVLPATDILDRQLLPRVTTLLGDPDPVVRRMAAVTAMDRGYDLMDELIDQANRDPDELAAQTLSNVAVDLALGRGPDMALEVALERLTRRRAEAVATVARALPRQDLLARLRQPGGFDQTLFSTLVEDLRSRDDATWTAADVAALSDVLGMHPDPTNVHDARRLLRRHPVPALLAWLRHPVEGHAVWELQLLIRELTGVQLSALLRYFNRETSSPLSEILQSTGLSGDELELGPDALAVGTRMITAEIERLERVATMSPEPEEDPEPAPVIVEAAGTIGSEQTEDWRAQLQRWNEIAGTRSQQTTMWEPRVAPMLRAAAEQDEPLDGRDTVELFRLLLHYEDPALEGWLAAHAESSVLLAAVDSEHFTEFELLRLSATLPAPWPDGLAGRVLDALDNGQLRDGLRATAALATATAAGAEPVRAWAAEHSVDWIDPVLVRLGDCDAERRLVERLAQHPLAIRQHPAAADEDWLADLRCTSTVPLLSELVRSALVAGAELSDLEGVRAALTRCAGRSAPAVWDDLISQPDIPAAGFLNYDRRDAIGRLIAISLPTPGPTEPVVVEWCCRVVSPATAV</sequence>
<dbReference type="Pfam" id="PF13646">
    <property type="entry name" value="HEAT_2"/>
    <property type="match status" value="1"/>
</dbReference>
<dbReference type="EMBL" id="JAUHJR010000001">
    <property type="protein sequence ID" value="MDN4160427.1"/>
    <property type="molecule type" value="Genomic_DNA"/>
</dbReference>